<evidence type="ECO:0000256" key="1">
    <source>
        <dbReference type="ARBA" id="ARBA00022679"/>
    </source>
</evidence>
<dbReference type="Pfam" id="PF20085">
    <property type="entry name" value="TGL"/>
    <property type="match status" value="1"/>
</dbReference>
<name>A0A4S4C0U2_9BACI</name>
<dbReference type="AlphaFoldDB" id="A0A4S4C0U2"/>
<dbReference type="EMBL" id="SSNT01000005">
    <property type="protein sequence ID" value="THF81084.1"/>
    <property type="molecule type" value="Genomic_DNA"/>
</dbReference>
<dbReference type="NCBIfam" id="NF002869">
    <property type="entry name" value="PRK03187.1"/>
    <property type="match status" value="1"/>
</dbReference>
<dbReference type="Proteomes" id="UP000310334">
    <property type="component" value="Unassembled WGS sequence"/>
</dbReference>
<comment type="caution">
    <text evidence="4">The sequence shown here is derived from an EMBL/GenBank/DDBJ whole genome shotgun (WGS) entry which is preliminary data.</text>
</comment>
<keyword evidence="3 4" id="KW-0012">Acyltransferase</keyword>
<evidence type="ECO:0000313" key="4">
    <source>
        <dbReference type="EMBL" id="THF81084.1"/>
    </source>
</evidence>
<sequence>MGGCKVIFIGHSMINANQLKATNFTDEQKETIDRMSQYQVRYSFFNHEHLQFDLHMRQATIQAARDLFASKARFTTFQNAKCNDRFWRLTDQGGFQLKYGNLPSDAIRDIFQNGTLYGFECATSIVIIFYKAVLESINLDQFNRIYQGMYLRDWQTDDDLPIYTRRGNDFLPGDCLYFNNPQFDPNKPQWRGENVIDLGNGLYFGHGIGIKTSEGIIESLNTRRKPYATESAYLLSQVTRLDDHYLFQFSNEAHQRRHTPHFLAANKIVGKIGQCSFSA</sequence>
<organism evidence="4 5">
    <name type="scientific">Metabacillus sediminilitoris</name>
    <dbReference type="NCBI Taxonomy" id="2567941"/>
    <lineage>
        <taxon>Bacteria</taxon>
        <taxon>Bacillati</taxon>
        <taxon>Bacillota</taxon>
        <taxon>Bacilli</taxon>
        <taxon>Bacillales</taxon>
        <taxon>Bacillaceae</taxon>
        <taxon>Metabacillus</taxon>
    </lineage>
</organism>
<dbReference type="GO" id="GO:0030435">
    <property type="term" value="P:sporulation resulting in formation of a cellular spore"/>
    <property type="evidence" value="ECO:0007669"/>
    <property type="project" value="UniProtKB-KW"/>
</dbReference>
<dbReference type="InterPro" id="IPR020916">
    <property type="entry name" value="Gln_gamma-glutamylTfrase_bac"/>
</dbReference>
<evidence type="ECO:0000256" key="2">
    <source>
        <dbReference type="ARBA" id="ARBA00022969"/>
    </source>
</evidence>
<evidence type="ECO:0000313" key="5">
    <source>
        <dbReference type="Proteomes" id="UP000310334"/>
    </source>
</evidence>
<reference evidence="4 5" key="1">
    <citation type="submission" date="2019-04" db="EMBL/GenBank/DDBJ databases">
        <title>Bacillus sediminilitoris sp. nov., isolated from a tidal flat sediment on the East China Sea.</title>
        <authorList>
            <person name="Wei Y."/>
            <person name="Mao H."/>
            <person name="Fang J."/>
        </authorList>
    </citation>
    <scope>NUCLEOTIDE SEQUENCE [LARGE SCALE GENOMIC DNA]</scope>
    <source>
        <strain evidence="4 5">DSL-17</strain>
    </source>
</reference>
<keyword evidence="5" id="KW-1185">Reference proteome</keyword>
<dbReference type="OrthoDB" id="1845399at2"/>
<proteinExistence type="inferred from homology"/>
<keyword evidence="2" id="KW-0749">Sporulation</keyword>
<dbReference type="EC" id="2.3.2.13" evidence="4"/>
<accession>A0A4S4C0U2</accession>
<gene>
    <name evidence="4" type="ORF">E6W99_07970</name>
</gene>
<evidence type="ECO:0000256" key="3">
    <source>
        <dbReference type="ARBA" id="ARBA00023315"/>
    </source>
</evidence>
<dbReference type="GO" id="GO:0003810">
    <property type="term" value="F:protein-glutamine gamma-glutamyltransferase activity"/>
    <property type="evidence" value="ECO:0007669"/>
    <property type="project" value="UniProtKB-EC"/>
</dbReference>
<protein>
    <submittedName>
        <fullName evidence="4">Protein-glutamine gamma-glutamyltransferase</fullName>
        <ecNumber evidence="4">2.3.2.13</ecNumber>
    </submittedName>
</protein>
<dbReference type="HAMAP" id="MF_00727">
    <property type="entry name" value="Tgl"/>
    <property type="match status" value="1"/>
</dbReference>
<keyword evidence="1 4" id="KW-0808">Transferase</keyword>